<dbReference type="OrthoDB" id="411930at186801"/>
<evidence type="ECO:0000313" key="2">
    <source>
        <dbReference type="Proteomes" id="UP000012063"/>
    </source>
</evidence>
<accession>M5E4S1</accession>
<protein>
    <recommendedName>
        <fullName evidence="3">Tetratricopeptide repeat protein</fullName>
    </recommendedName>
</protein>
<reference evidence="2" key="1">
    <citation type="journal article" date="2013" name="Genome Announc.">
        <title>Genome Sequence of Halanaerobium saccharolyticum subsp. saccharolyticum Strain DSM 6643T, a Halophilic Hydrogen-Producing Bacterium.</title>
        <authorList>
            <person name="Kivisto A."/>
            <person name="Larjo A."/>
            <person name="Ciranna A."/>
            <person name="Santala V."/>
            <person name="Roos C."/>
            <person name="Karp M."/>
        </authorList>
    </citation>
    <scope>NUCLEOTIDE SEQUENCE [LARGE SCALE GENOMIC DNA]</scope>
    <source>
        <strain evidence="2">DSM 6643</strain>
    </source>
</reference>
<dbReference type="AlphaFoldDB" id="M5E4S1"/>
<dbReference type="RefSeq" id="WP_005490323.1">
    <property type="nucleotide sequence ID" value="NZ_CAUI01000023.1"/>
</dbReference>
<evidence type="ECO:0008006" key="3">
    <source>
        <dbReference type="Google" id="ProtNLM"/>
    </source>
</evidence>
<comment type="caution">
    <text evidence="1">The sequence shown here is derived from an EMBL/GenBank/DDBJ whole genome shotgun (WGS) entry which is preliminary data.</text>
</comment>
<dbReference type="EMBL" id="CAUI01000023">
    <property type="protein sequence ID" value="CCU81000.1"/>
    <property type="molecule type" value="Genomic_DNA"/>
</dbReference>
<dbReference type="Proteomes" id="UP000012063">
    <property type="component" value="Unassembled WGS sequence"/>
</dbReference>
<proteinExistence type="predicted"/>
<organism evidence="1 2">
    <name type="scientific">Halanaerobium saccharolyticum subsp. saccharolyticum DSM 6643</name>
    <dbReference type="NCBI Taxonomy" id="1293054"/>
    <lineage>
        <taxon>Bacteria</taxon>
        <taxon>Bacillati</taxon>
        <taxon>Bacillota</taxon>
        <taxon>Clostridia</taxon>
        <taxon>Halanaerobiales</taxon>
        <taxon>Halanaerobiaceae</taxon>
        <taxon>Halanaerobium</taxon>
    </lineage>
</organism>
<name>M5E4S1_9FIRM</name>
<gene>
    <name evidence="1" type="ORF">HSACCH_02497</name>
</gene>
<keyword evidence="2" id="KW-1185">Reference proteome</keyword>
<dbReference type="InParanoid" id="M5E4S1"/>
<evidence type="ECO:0000313" key="1">
    <source>
        <dbReference type="EMBL" id="CCU81000.1"/>
    </source>
</evidence>
<sequence length="136" mass="16172">MGIFNFLKRNENQNIKFFEENNLESWWNHSFNDREKKRIISESSNLLNNLNSDKTAARTLYLLAGNVITRFNNNPDLIIRLLKKAAELSKEPKERFEIYSQLIKMLQEDEQNEEAIKLIREAEAQNWAGNWQELKN</sequence>